<gene>
    <name evidence="5" type="ORF">AGERDE_LOCUS12733</name>
</gene>
<dbReference type="PRINTS" id="PR00463">
    <property type="entry name" value="EP450I"/>
</dbReference>
<accession>A0A9N9EP90</accession>
<dbReference type="GO" id="GO:0005506">
    <property type="term" value="F:iron ion binding"/>
    <property type="evidence" value="ECO:0007669"/>
    <property type="project" value="InterPro"/>
</dbReference>
<dbReference type="InterPro" id="IPR036396">
    <property type="entry name" value="Cyt_P450_sf"/>
</dbReference>
<comment type="similarity">
    <text evidence="1">Belongs to the cytochrome P450 family.</text>
</comment>
<evidence type="ECO:0000313" key="5">
    <source>
        <dbReference type="EMBL" id="CAG8682512.1"/>
    </source>
</evidence>
<keyword evidence="2" id="KW-0479">Metal-binding</keyword>
<organism evidence="5 6">
    <name type="scientific">Ambispora gerdemannii</name>
    <dbReference type="NCBI Taxonomy" id="144530"/>
    <lineage>
        <taxon>Eukaryota</taxon>
        <taxon>Fungi</taxon>
        <taxon>Fungi incertae sedis</taxon>
        <taxon>Mucoromycota</taxon>
        <taxon>Glomeromycotina</taxon>
        <taxon>Glomeromycetes</taxon>
        <taxon>Archaeosporales</taxon>
        <taxon>Ambisporaceae</taxon>
        <taxon>Ambispora</taxon>
    </lineage>
</organism>
<evidence type="ECO:0000256" key="2">
    <source>
        <dbReference type="ARBA" id="ARBA00022723"/>
    </source>
</evidence>
<dbReference type="OrthoDB" id="1470350at2759"/>
<dbReference type="GO" id="GO:0016705">
    <property type="term" value="F:oxidoreductase activity, acting on paired donors, with incorporation or reduction of molecular oxygen"/>
    <property type="evidence" value="ECO:0007669"/>
    <property type="project" value="InterPro"/>
</dbReference>
<evidence type="ECO:0000256" key="3">
    <source>
        <dbReference type="ARBA" id="ARBA00023002"/>
    </source>
</evidence>
<dbReference type="GO" id="GO:0004497">
    <property type="term" value="F:monooxygenase activity"/>
    <property type="evidence" value="ECO:0007669"/>
    <property type="project" value="InterPro"/>
</dbReference>
<feature type="non-terminal residue" evidence="5">
    <location>
        <position position="1"/>
    </location>
</feature>
<dbReference type="AlphaFoldDB" id="A0A9N9EP90"/>
<evidence type="ECO:0000313" key="6">
    <source>
        <dbReference type="Proteomes" id="UP000789831"/>
    </source>
</evidence>
<keyword evidence="6" id="KW-1185">Reference proteome</keyword>
<keyword evidence="3" id="KW-0560">Oxidoreductase</keyword>
<reference evidence="5" key="1">
    <citation type="submission" date="2021-06" db="EMBL/GenBank/DDBJ databases">
        <authorList>
            <person name="Kallberg Y."/>
            <person name="Tangrot J."/>
            <person name="Rosling A."/>
        </authorList>
    </citation>
    <scope>NUCLEOTIDE SEQUENCE</scope>
    <source>
        <strain evidence="5">MT106</strain>
    </source>
</reference>
<keyword evidence="4" id="KW-0408">Iron</keyword>
<feature type="non-terminal residue" evidence="5">
    <location>
        <position position="326"/>
    </location>
</feature>
<evidence type="ECO:0000256" key="4">
    <source>
        <dbReference type="ARBA" id="ARBA00023004"/>
    </source>
</evidence>
<dbReference type="Pfam" id="PF00067">
    <property type="entry name" value="p450"/>
    <property type="match status" value="1"/>
</dbReference>
<evidence type="ECO:0000256" key="1">
    <source>
        <dbReference type="ARBA" id="ARBA00010617"/>
    </source>
</evidence>
<protein>
    <submittedName>
        <fullName evidence="5">4048_t:CDS:1</fullName>
    </submittedName>
</protein>
<dbReference type="Proteomes" id="UP000789831">
    <property type="component" value="Unassembled WGS sequence"/>
</dbReference>
<sequence length="326" mass="37490">YPNRAIGTSARLDLKGPKGLPIIGNLISTSNNAERFNDHLFELSQKYGEICTYTLPGMRVVVISTPKQVEHVLKDNFQNYLKGSYSKRMIRELFGDGIFNVDGESWKIQRKLLIPVFQGKNFRKIICRGFEEHTKIVLAILSKAAETGETIDLQSLFFRFTFDVFIKICFNKNFNTLTNPENVASFAVALDHFQSVIMERALNQLWPILEMFSETGRNNRKYRKILDDCAYSMIRERLQEPLKTESPTDVLQLFMDATNANEESLNNKELRDIILNVVAAGRDTTAIAMSWMMYRIMTNPSVEENLLKEFDSRVTPENPISDYDNI</sequence>
<dbReference type="EMBL" id="CAJVPL010010946">
    <property type="protein sequence ID" value="CAG8682512.1"/>
    <property type="molecule type" value="Genomic_DNA"/>
</dbReference>
<comment type="caution">
    <text evidence="5">The sequence shown here is derived from an EMBL/GenBank/DDBJ whole genome shotgun (WGS) entry which is preliminary data.</text>
</comment>
<dbReference type="InterPro" id="IPR001128">
    <property type="entry name" value="Cyt_P450"/>
</dbReference>
<proteinExistence type="inferred from homology"/>
<dbReference type="SUPFAM" id="SSF48264">
    <property type="entry name" value="Cytochrome P450"/>
    <property type="match status" value="1"/>
</dbReference>
<dbReference type="InterPro" id="IPR002401">
    <property type="entry name" value="Cyt_P450_E_grp-I"/>
</dbReference>
<dbReference type="PANTHER" id="PTHR24296">
    <property type="entry name" value="CYTOCHROME P450"/>
    <property type="match status" value="1"/>
</dbReference>
<name>A0A9N9EP90_9GLOM</name>
<dbReference type="Gene3D" id="1.10.630.10">
    <property type="entry name" value="Cytochrome P450"/>
    <property type="match status" value="1"/>
</dbReference>
<dbReference type="GO" id="GO:0020037">
    <property type="term" value="F:heme binding"/>
    <property type="evidence" value="ECO:0007669"/>
    <property type="project" value="InterPro"/>
</dbReference>